<gene>
    <name evidence="6" type="ORF">SAMN04488050_103277</name>
</gene>
<dbReference type="PANTHER" id="PTHR30126">
    <property type="entry name" value="HTH-TYPE TRANSCRIPTIONAL REGULATOR"/>
    <property type="match status" value="1"/>
</dbReference>
<comment type="similarity">
    <text evidence="1">Belongs to the LysR transcriptional regulatory family.</text>
</comment>
<dbReference type="FunFam" id="1.10.10.10:FF:000001">
    <property type="entry name" value="LysR family transcriptional regulator"/>
    <property type="match status" value="1"/>
</dbReference>
<evidence type="ECO:0000256" key="2">
    <source>
        <dbReference type="ARBA" id="ARBA00023015"/>
    </source>
</evidence>
<dbReference type="PROSITE" id="PS50931">
    <property type="entry name" value="HTH_LYSR"/>
    <property type="match status" value="1"/>
</dbReference>
<evidence type="ECO:0000256" key="1">
    <source>
        <dbReference type="ARBA" id="ARBA00009437"/>
    </source>
</evidence>
<dbReference type="GO" id="GO:0003700">
    <property type="term" value="F:DNA-binding transcription factor activity"/>
    <property type="evidence" value="ECO:0007669"/>
    <property type="project" value="InterPro"/>
</dbReference>
<dbReference type="GO" id="GO:0000976">
    <property type="term" value="F:transcription cis-regulatory region binding"/>
    <property type="evidence" value="ECO:0007669"/>
    <property type="project" value="TreeGrafter"/>
</dbReference>
<dbReference type="InterPro" id="IPR000847">
    <property type="entry name" value="LysR_HTH_N"/>
</dbReference>
<dbReference type="Gene3D" id="1.10.10.10">
    <property type="entry name" value="Winged helix-like DNA-binding domain superfamily/Winged helix DNA-binding domain"/>
    <property type="match status" value="1"/>
</dbReference>
<dbReference type="SUPFAM" id="SSF53850">
    <property type="entry name" value="Periplasmic binding protein-like II"/>
    <property type="match status" value="1"/>
</dbReference>
<evidence type="ECO:0000259" key="5">
    <source>
        <dbReference type="PROSITE" id="PS50931"/>
    </source>
</evidence>
<dbReference type="EMBL" id="FOZW01000003">
    <property type="protein sequence ID" value="SFS66773.1"/>
    <property type="molecule type" value="Genomic_DNA"/>
</dbReference>
<proteinExistence type="inferred from homology"/>
<feature type="domain" description="HTH lysR-type" evidence="5">
    <location>
        <begin position="21"/>
        <end position="78"/>
    </location>
</feature>
<dbReference type="InterPro" id="IPR036388">
    <property type="entry name" value="WH-like_DNA-bd_sf"/>
</dbReference>
<keyword evidence="2" id="KW-0805">Transcription regulation</keyword>
<organism evidence="6 7">
    <name type="scientific">Alloyangia pacifica</name>
    <dbReference type="NCBI Taxonomy" id="311180"/>
    <lineage>
        <taxon>Bacteria</taxon>
        <taxon>Pseudomonadati</taxon>
        <taxon>Pseudomonadota</taxon>
        <taxon>Alphaproteobacteria</taxon>
        <taxon>Rhodobacterales</taxon>
        <taxon>Roseobacteraceae</taxon>
        <taxon>Alloyangia</taxon>
    </lineage>
</organism>
<evidence type="ECO:0000256" key="3">
    <source>
        <dbReference type="ARBA" id="ARBA00023125"/>
    </source>
</evidence>
<dbReference type="Pfam" id="PF03466">
    <property type="entry name" value="LysR_substrate"/>
    <property type="match status" value="1"/>
</dbReference>
<sequence>MSHTKRVIIAIIFSFAYFAAMDTRQLQTLLAIEQHGGFAAAAQAINLTASAVSQQVSALEVELGVQLYDRTRRPPVLTAKGAEMLRSARQILRIVTETKASVTGGDVGGTLAFGTLRTGANSLVPQALASLQRQYPDLNYRLRIGMSEELMAEVVSGQLDAALVAEHVAVPPSLRWTEVLSEPLVVITPPGTGGLAIHDLIRRIPYIRYRTQVPLARQIDTEIARLGVAPRQVVSVNTMTAVVGCVRAGLGFAIIPYVALQDSITAALDWFPFGAPPIHRRLGLVQRPTTSRAEVLSALTAALIEHGRPRDDHD</sequence>
<dbReference type="Pfam" id="PF00126">
    <property type="entry name" value="HTH_1"/>
    <property type="match status" value="1"/>
</dbReference>
<evidence type="ECO:0000313" key="7">
    <source>
        <dbReference type="Proteomes" id="UP000199392"/>
    </source>
</evidence>
<dbReference type="AlphaFoldDB" id="A0A1I6RPV5"/>
<keyword evidence="4" id="KW-0804">Transcription</keyword>
<protein>
    <submittedName>
        <fullName evidence="6">Transcriptional regulator, LysR family</fullName>
    </submittedName>
</protein>
<dbReference type="SUPFAM" id="SSF46785">
    <property type="entry name" value="Winged helix' DNA-binding domain"/>
    <property type="match status" value="1"/>
</dbReference>
<dbReference type="Gene3D" id="3.40.190.10">
    <property type="entry name" value="Periplasmic binding protein-like II"/>
    <property type="match status" value="2"/>
</dbReference>
<accession>A0A1I6RPV5</accession>
<dbReference type="PANTHER" id="PTHR30126:SF39">
    <property type="entry name" value="HTH-TYPE TRANSCRIPTIONAL REGULATOR CYSL"/>
    <property type="match status" value="1"/>
</dbReference>
<dbReference type="InterPro" id="IPR036390">
    <property type="entry name" value="WH_DNA-bd_sf"/>
</dbReference>
<evidence type="ECO:0000313" key="6">
    <source>
        <dbReference type="EMBL" id="SFS66773.1"/>
    </source>
</evidence>
<dbReference type="STRING" id="311180.SAMN04488050_103277"/>
<dbReference type="PRINTS" id="PR00039">
    <property type="entry name" value="HTHLYSR"/>
</dbReference>
<name>A0A1I6RPV5_9RHOB</name>
<dbReference type="Proteomes" id="UP000199392">
    <property type="component" value="Unassembled WGS sequence"/>
</dbReference>
<keyword evidence="3" id="KW-0238">DNA-binding</keyword>
<reference evidence="7" key="1">
    <citation type="submission" date="2016-10" db="EMBL/GenBank/DDBJ databases">
        <authorList>
            <person name="Varghese N."/>
            <person name="Submissions S."/>
        </authorList>
    </citation>
    <scope>NUCLEOTIDE SEQUENCE [LARGE SCALE GENOMIC DNA]</scope>
    <source>
        <strain evidence="7">DSM 26894</strain>
    </source>
</reference>
<dbReference type="InterPro" id="IPR005119">
    <property type="entry name" value="LysR_subst-bd"/>
</dbReference>
<evidence type="ECO:0000256" key="4">
    <source>
        <dbReference type="ARBA" id="ARBA00023163"/>
    </source>
</evidence>
<keyword evidence="7" id="KW-1185">Reference proteome</keyword>